<keyword evidence="7 8" id="KW-0472">Membrane</keyword>
<evidence type="ECO:0000256" key="8">
    <source>
        <dbReference type="SAM" id="Phobius"/>
    </source>
</evidence>
<dbReference type="InterPro" id="IPR051800">
    <property type="entry name" value="PqiA-PqiB_transport"/>
</dbReference>
<sequence length="432" mass="48047">MCSHNHIHEDDIYEHQHDDYMLCPHCDLLVRLPVLSHGQKATCPQCKATLTSYQTEPRKRPVGYALSALLMLVLSNLFPFVSMRVAGISSEINLFEIPKVMVAENYDSVATLFMLFVQLVPAFCMASVILLCLHISMPLALKKAIGKALFHLKSWGMAEIFLAGVLVSFVKLIAYGDVGIGTSFIPFVLFCVLLLLTFQSLDRRWLWNDIAAPPMLPAAPQPGVSGLSQGFRSCSCCTAILPAHQLVCPRCHSHGHARRKKSLQWTMALLITSILLYIPSNLMPIMVTEALGDRMGSTIMSGVVLLWSTGSYPVAMVIFIASIMVPSLKMLALGWLCWVANGNDKRDSERMHVVYEIVEFVGRWSMIDVFVIAVLSALVRIGRLMSIYPAVGAVLFAAVVILTMIAAMIFDPRLLWDRRDDVFNKESSVDER</sequence>
<dbReference type="InterPro" id="IPR005219">
    <property type="entry name" value="PqiA-like_proteobact"/>
</dbReference>
<organism evidence="9 10">
    <name type="scientific">Brenneria salicis ATCC 15712 = DSM 30166</name>
    <dbReference type="NCBI Taxonomy" id="714314"/>
    <lineage>
        <taxon>Bacteria</taxon>
        <taxon>Pseudomonadati</taxon>
        <taxon>Pseudomonadota</taxon>
        <taxon>Gammaproteobacteria</taxon>
        <taxon>Enterobacterales</taxon>
        <taxon>Pectobacteriaceae</taxon>
        <taxon>Brenneria</taxon>
    </lineage>
</organism>
<feature type="transmembrane region" description="Helical" evidence="8">
    <location>
        <begin position="268"/>
        <end position="292"/>
    </location>
</feature>
<dbReference type="Pfam" id="PF04403">
    <property type="entry name" value="PqiA"/>
    <property type="match status" value="2"/>
</dbReference>
<feature type="transmembrane region" description="Helical" evidence="8">
    <location>
        <begin position="180"/>
        <end position="198"/>
    </location>
</feature>
<comment type="subcellular location">
    <subcellularLocation>
        <location evidence="1">Cell inner membrane</location>
        <topology evidence="1">Multi-pass membrane protein</topology>
    </subcellularLocation>
</comment>
<evidence type="ECO:0000256" key="3">
    <source>
        <dbReference type="ARBA" id="ARBA00022475"/>
    </source>
</evidence>
<protein>
    <submittedName>
        <fullName evidence="9">Paraquat-inducible protein A</fullName>
    </submittedName>
</protein>
<dbReference type="EMBL" id="QNRY01000015">
    <property type="protein sequence ID" value="RBP62734.1"/>
    <property type="molecule type" value="Genomic_DNA"/>
</dbReference>
<evidence type="ECO:0000256" key="6">
    <source>
        <dbReference type="ARBA" id="ARBA00022989"/>
    </source>
</evidence>
<evidence type="ECO:0000256" key="1">
    <source>
        <dbReference type="ARBA" id="ARBA00004429"/>
    </source>
</evidence>
<evidence type="ECO:0000256" key="7">
    <source>
        <dbReference type="ARBA" id="ARBA00023136"/>
    </source>
</evidence>
<gene>
    <name evidence="9" type="ORF">DES54_11571</name>
</gene>
<comment type="similarity">
    <text evidence="2">Belongs to the PqiA family.</text>
</comment>
<comment type="caution">
    <text evidence="9">The sequence shown here is derived from an EMBL/GenBank/DDBJ whole genome shotgun (WGS) entry which is preliminary data.</text>
</comment>
<keyword evidence="10" id="KW-1185">Reference proteome</keyword>
<dbReference type="OrthoDB" id="9800207at2"/>
<feature type="transmembrane region" description="Helical" evidence="8">
    <location>
        <begin position="154"/>
        <end position="174"/>
    </location>
</feature>
<keyword evidence="3" id="KW-1003">Cell membrane</keyword>
<feature type="transmembrane region" description="Helical" evidence="8">
    <location>
        <begin position="360"/>
        <end position="381"/>
    </location>
</feature>
<feature type="transmembrane region" description="Helical" evidence="8">
    <location>
        <begin position="312"/>
        <end position="339"/>
    </location>
</feature>
<feature type="transmembrane region" description="Helical" evidence="8">
    <location>
        <begin position="387"/>
        <end position="410"/>
    </location>
</feature>
<accession>A0A366I4C4</accession>
<dbReference type="PANTHER" id="PTHR30462:SF3">
    <property type="entry name" value="INTERMEMBRANE TRANSPORT PROTEIN PQIA"/>
    <property type="match status" value="1"/>
</dbReference>
<dbReference type="AlphaFoldDB" id="A0A366I4C4"/>
<name>A0A366I4C4_9GAMM</name>
<dbReference type="PANTHER" id="PTHR30462">
    <property type="entry name" value="INTERMEMBRANE TRANSPORT PROTEIN PQIB-RELATED"/>
    <property type="match status" value="1"/>
</dbReference>
<evidence type="ECO:0000313" key="9">
    <source>
        <dbReference type="EMBL" id="RBP62734.1"/>
    </source>
</evidence>
<dbReference type="NCBIfam" id="TIGR00155">
    <property type="entry name" value="pqiA_fam"/>
    <property type="match status" value="1"/>
</dbReference>
<keyword evidence="6 8" id="KW-1133">Transmembrane helix</keyword>
<keyword evidence="4" id="KW-0997">Cell inner membrane</keyword>
<feature type="transmembrane region" description="Helical" evidence="8">
    <location>
        <begin position="62"/>
        <end position="81"/>
    </location>
</feature>
<dbReference type="RefSeq" id="WP_113866518.1">
    <property type="nucleotide sequence ID" value="NZ_AGJP01000001.1"/>
</dbReference>
<dbReference type="GO" id="GO:0005886">
    <property type="term" value="C:plasma membrane"/>
    <property type="evidence" value="ECO:0007669"/>
    <property type="project" value="UniProtKB-SubCell"/>
</dbReference>
<evidence type="ECO:0000256" key="4">
    <source>
        <dbReference type="ARBA" id="ARBA00022519"/>
    </source>
</evidence>
<evidence type="ECO:0000256" key="2">
    <source>
        <dbReference type="ARBA" id="ARBA00007555"/>
    </source>
</evidence>
<proteinExistence type="inferred from homology"/>
<reference evidence="9 10" key="1">
    <citation type="submission" date="2018-06" db="EMBL/GenBank/DDBJ databases">
        <title>Genomic Encyclopedia of Type Strains, Phase IV (KMG-IV): sequencing the most valuable type-strain genomes for metagenomic binning, comparative biology and taxonomic classification.</title>
        <authorList>
            <person name="Goeker M."/>
        </authorList>
    </citation>
    <scope>NUCLEOTIDE SEQUENCE [LARGE SCALE GENOMIC DNA]</scope>
    <source>
        <strain evidence="9 10">DSM 30166</strain>
    </source>
</reference>
<dbReference type="NCBIfam" id="NF011683">
    <property type="entry name" value="PRK15103.1"/>
    <property type="match status" value="1"/>
</dbReference>
<evidence type="ECO:0000256" key="5">
    <source>
        <dbReference type="ARBA" id="ARBA00022692"/>
    </source>
</evidence>
<feature type="transmembrane region" description="Helical" evidence="8">
    <location>
        <begin position="109"/>
        <end position="133"/>
    </location>
</feature>
<dbReference type="InterPro" id="IPR007498">
    <property type="entry name" value="PqiA-like"/>
</dbReference>
<keyword evidence="5 8" id="KW-0812">Transmembrane</keyword>
<dbReference type="Proteomes" id="UP000253046">
    <property type="component" value="Unassembled WGS sequence"/>
</dbReference>
<evidence type="ECO:0000313" key="10">
    <source>
        <dbReference type="Proteomes" id="UP000253046"/>
    </source>
</evidence>